<dbReference type="InterPro" id="IPR035965">
    <property type="entry name" value="PAS-like_dom_sf"/>
</dbReference>
<dbReference type="SMART" id="SM00091">
    <property type="entry name" value="PAS"/>
    <property type="match status" value="1"/>
</dbReference>
<dbReference type="OrthoDB" id="9759607at2"/>
<proteinExistence type="predicted"/>
<keyword evidence="2" id="KW-1003">Cell membrane</keyword>
<dbReference type="CDD" id="cd01949">
    <property type="entry name" value="GGDEF"/>
    <property type="match status" value="1"/>
</dbReference>
<dbReference type="GO" id="GO:0005886">
    <property type="term" value="C:plasma membrane"/>
    <property type="evidence" value="ECO:0007669"/>
    <property type="project" value="UniProtKB-SubCell"/>
</dbReference>
<dbReference type="InterPro" id="IPR050469">
    <property type="entry name" value="Diguanylate_Cyclase"/>
</dbReference>
<dbReference type="InterPro" id="IPR000014">
    <property type="entry name" value="PAS"/>
</dbReference>
<dbReference type="Pfam" id="PF07694">
    <property type="entry name" value="5TM-5TMR_LYT"/>
    <property type="match status" value="1"/>
</dbReference>
<dbReference type="Pfam" id="PF00990">
    <property type="entry name" value="GGDEF"/>
    <property type="match status" value="1"/>
</dbReference>
<feature type="transmembrane region" description="Helical" evidence="6">
    <location>
        <begin position="68"/>
        <end position="93"/>
    </location>
</feature>
<comment type="subcellular location">
    <subcellularLocation>
        <location evidence="1">Cell membrane</location>
        <topology evidence="1">Multi-pass membrane protein</topology>
    </subcellularLocation>
</comment>
<evidence type="ECO:0000259" key="8">
    <source>
        <dbReference type="PROSITE" id="PS50113"/>
    </source>
</evidence>
<dbReference type="NCBIfam" id="TIGR00229">
    <property type="entry name" value="sensory_box"/>
    <property type="match status" value="1"/>
</dbReference>
<feature type="transmembrane region" description="Helical" evidence="6">
    <location>
        <begin position="6"/>
        <end position="24"/>
    </location>
</feature>
<evidence type="ECO:0000256" key="2">
    <source>
        <dbReference type="ARBA" id="ARBA00022475"/>
    </source>
</evidence>
<evidence type="ECO:0000256" key="6">
    <source>
        <dbReference type="SAM" id="Phobius"/>
    </source>
</evidence>
<evidence type="ECO:0000313" key="11">
    <source>
        <dbReference type="Proteomes" id="UP000028123"/>
    </source>
</evidence>
<evidence type="ECO:0000256" key="4">
    <source>
        <dbReference type="ARBA" id="ARBA00022989"/>
    </source>
</evidence>
<keyword evidence="11" id="KW-1185">Reference proteome</keyword>
<feature type="transmembrane region" description="Helical" evidence="6">
    <location>
        <begin position="105"/>
        <end position="126"/>
    </location>
</feature>
<dbReference type="PANTHER" id="PTHR45138:SF9">
    <property type="entry name" value="DIGUANYLATE CYCLASE DGCM-RELATED"/>
    <property type="match status" value="1"/>
</dbReference>
<evidence type="ECO:0000313" key="10">
    <source>
        <dbReference type="EMBL" id="KEQ24407.1"/>
    </source>
</evidence>
<dbReference type="GO" id="GO:0071555">
    <property type="term" value="P:cell wall organization"/>
    <property type="evidence" value="ECO:0007669"/>
    <property type="project" value="InterPro"/>
</dbReference>
<dbReference type="SMART" id="SM00267">
    <property type="entry name" value="GGDEF"/>
    <property type="match status" value="1"/>
</dbReference>
<dbReference type="eggNOG" id="COG3706">
    <property type="taxonomic scope" value="Bacteria"/>
</dbReference>
<dbReference type="InterPro" id="IPR043128">
    <property type="entry name" value="Rev_trsase/Diguanyl_cyclase"/>
</dbReference>
<dbReference type="RefSeq" id="WP_036685601.1">
    <property type="nucleotide sequence ID" value="NZ_JNVM01000016.1"/>
</dbReference>
<feature type="domain" description="PAS" evidence="7">
    <location>
        <begin position="216"/>
        <end position="272"/>
    </location>
</feature>
<evidence type="ECO:0000256" key="3">
    <source>
        <dbReference type="ARBA" id="ARBA00022692"/>
    </source>
</evidence>
<keyword evidence="3 6" id="KW-0812">Transmembrane</keyword>
<dbReference type="GO" id="GO:1902201">
    <property type="term" value="P:negative regulation of bacterial-type flagellum-dependent cell motility"/>
    <property type="evidence" value="ECO:0007669"/>
    <property type="project" value="TreeGrafter"/>
</dbReference>
<dbReference type="InterPro" id="IPR011620">
    <property type="entry name" value="Sig_transdc_His_kinase_LytS_TM"/>
</dbReference>
<dbReference type="PANTHER" id="PTHR45138">
    <property type="entry name" value="REGULATORY COMPONENTS OF SENSORY TRANSDUCTION SYSTEM"/>
    <property type="match status" value="1"/>
</dbReference>
<feature type="transmembrane region" description="Helical" evidence="6">
    <location>
        <begin position="36"/>
        <end position="56"/>
    </location>
</feature>
<dbReference type="GO" id="GO:0043709">
    <property type="term" value="P:cell adhesion involved in single-species biofilm formation"/>
    <property type="evidence" value="ECO:0007669"/>
    <property type="project" value="TreeGrafter"/>
</dbReference>
<dbReference type="PROSITE" id="PS50887">
    <property type="entry name" value="GGDEF"/>
    <property type="match status" value="1"/>
</dbReference>
<keyword evidence="4 6" id="KW-1133">Transmembrane helix</keyword>
<evidence type="ECO:0008006" key="12">
    <source>
        <dbReference type="Google" id="ProtNLM"/>
    </source>
</evidence>
<dbReference type="FunFam" id="3.30.70.270:FF:000001">
    <property type="entry name" value="Diguanylate cyclase domain protein"/>
    <property type="match status" value="1"/>
</dbReference>
<dbReference type="GO" id="GO:0000155">
    <property type="term" value="F:phosphorelay sensor kinase activity"/>
    <property type="evidence" value="ECO:0007669"/>
    <property type="project" value="InterPro"/>
</dbReference>
<comment type="caution">
    <text evidence="10">The sequence shown here is derived from an EMBL/GenBank/DDBJ whole genome shotgun (WGS) entry which is preliminary data.</text>
</comment>
<feature type="transmembrane region" description="Helical" evidence="6">
    <location>
        <begin position="160"/>
        <end position="180"/>
    </location>
</feature>
<evidence type="ECO:0000259" key="7">
    <source>
        <dbReference type="PROSITE" id="PS50112"/>
    </source>
</evidence>
<dbReference type="SMART" id="SM00086">
    <property type="entry name" value="PAC"/>
    <property type="match status" value="1"/>
</dbReference>
<evidence type="ECO:0000256" key="1">
    <source>
        <dbReference type="ARBA" id="ARBA00004651"/>
    </source>
</evidence>
<reference evidence="10 11" key="1">
    <citation type="submission" date="2014-06" db="EMBL/GenBank/DDBJ databases">
        <title>Draft genome sequence of Paenibacillus sp. MSt1.</title>
        <authorList>
            <person name="Aw Y.K."/>
            <person name="Ong K.S."/>
            <person name="Gan H.M."/>
            <person name="Lee S.M."/>
        </authorList>
    </citation>
    <scope>NUCLEOTIDE SEQUENCE [LARGE SCALE GENOMIC DNA]</scope>
    <source>
        <strain evidence="10 11">MSt1</strain>
    </source>
</reference>
<dbReference type="InterPro" id="IPR000160">
    <property type="entry name" value="GGDEF_dom"/>
</dbReference>
<feature type="domain" description="PAC" evidence="8">
    <location>
        <begin position="289"/>
        <end position="341"/>
    </location>
</feature>
<dbReference type="InterPro" id="IPR029787">
    <property type="entry name" value="Nucleotide_cyclase"/>
</dbReference>
<feature type="transmembrane region" description="Helical" evidence="6">
    <location>
        <begin position="132"/>
        <end position="153"/>
    </location>
</feature>
<dbReference type="GO" id="GO:0052621">
    <property type="term" value="F:diguanylate cyclase activity"/>
    <property type="evidence" value="ECO:0007669"/>
    <property type="project" value="TreeGrafter"/>
</dbReference>
<dbReference type="Pfam" id="PF13426">
    <property type="entry name" value="PAS_9"/>
    <property type="match status" value="1"/>
</dbReference>
<dbReference type="InterPro" id="IPR001610">
    <property type="entry name" value="PAC"/>
</dbReference>
<dbReference type="Gene3D" id="3.30.70.270">
    <property type="match status" value="1"/>
</dbReference>
<organism evidence="10 11">
    <name type="scientific">Paenibacillus tyrfis</name>
    <dbReference type="NCBI Taxonomy" id="1501230"/>
    <lineage>
        <taxon>Bacteria</taxon>
        <taxon>Bacillati</taxon>
        <taxon>Bacillota</taxon>
        <taxon>Bacilli</taxon>
        <taxon>Bacillales</taxon>
        <taxon>Paenibacillaceae</taxon>
        <taxon>Paenibacillus</taxon>
    </lineage>
</organism>
<dbReference type="EMBL" id="JNVM01000016">
    <property type="protein sequence ID" value="KEQ24407.1"/>
    <property type="molecule type" value="Genomic_DNA"/>
</dbReference>
<dbReference type="SUPFAM" id="SSF55785">
    <property type="entry name" value="PYP-like sensor domain (PAS domain)"/>
    <property type="match status" value="1"/>
</dbReference>
<accession>A0A081P134</accession>
<dbReference type="NCBIfam" id="TIGR00254">
    <property type="entry name" value="GGDEF"/>
    <property type="match status" value="1"/>
</dbReference>
<dbReference type="SUPFAM" id="SSF55073">
    <property type="entry name" value="Nucleotide cyclase"/>
    <property type="match status" value="1"/>
</dbReference>
<keyword evidence="5 6" id="KW-0472">Membrane</keyword>
<protein>
    <recommendedName>
        <fullName evidence="12">Diguanylate cyclase</fullName>
    </recommendedName>
</protein>
<dbReference type="CDD" id="cd00130">
    <property type="entry name" value="PAS"/>
    <property type="match status" value="1"/>
</dbReference>
<evidence type="ECO:0000256" key="5">
    <source>
        <dbReference type="ARBA" id="ARBA00023136"/>
    </source>
</evidence>
<dbReference type="AlphaFoldDB" id="A0A081P134"/>
<dbReference type="Gene3D" id="3.30.450.20">
    <property type="entry name" value="PAS domain"/>
    <property type="match status" value="1"/>
</dbReference>
<evidence type="ECO:0000259" key="9">
    <source>
        <dbReference type="PROSITE" id="PS50887"/>
    </source>
</evidence>
<name>A0A081P134_9BACL</name>
<dbReference type="PROSITE" id="PS50112">
    <property type="entry name" value="PAS"/>
    <property type="match status" value="1"/>
</dbReference>
<gene>
    <name evidence="10" type="ORF">ET33_08980</name>
</gene>
<dbReference type="Proteomes" id="UP000028123">
    <property type="component" value="Unassembled WGS sequence"/>
</dbReference>
<feature type="domain" description="GGDEF" evidence="9">
    <location>
        <begin position="380"/>
        <end position="517"/>
    </location>
</feature>
<dbReference type="PROSITE" id="PS50113">
    <property type="entry name" value="PAC"/>
    <property type="match status" value="1"/>
</dbReference>
<dbReference type="InterPro" id="IPR000700">
    <property type="entry name" value="PAS-assoc_C"/>
</dbReference>
<sequence length="519" mass="57269">MFQLFIANLALLTAFMFLSSRLLRNQERKPFLPVKLRLVIGGVHGLFGILLMFFSVRVDGTTILDFRQISIIAAAHFGGIYASAVTGLIIATGRIGMFGVNPSSLTAATTATLLGFISGIIAMRITNYWKKWLLSIAASIGVITTSLFFLLGWQSWKVNLYFIAIILSGGLFVAYLIRYLSDANRLVYQLEESEAKYRRSFTLQEAIFRSATGVAIIFIDPAGITKVFNPGAERMFGIPVDEAIGRRVPGTIVDPEAFALRKQELQRQLGRPVEDLEVFVAGLSEGKGHEQEWTFVRRGGERMYVHLMLSEVREREDRLLGYLAIIVDRTESKRAEETMMQANRMLEQLSRRDGLTGAANRRAFDEFLDAAWATAAMYSQSLSVIMLDIDCFKAYNDTYGHQGGDACLKQVAGVLQRVVGSMDGLAARYGGEEFVVILTACGRVQAAGVAESIRREVEALRIRHIGSSVSEYVTVSVGSASAIPYAGLSPLELVGMADKALYRAKQEGRNRSESYQPGS</sequence>